<reference evidence="3 4" key="1">
    <citation type="submission" date="2014-08" db="EMBL/GenBank/DDBJ databases">
        <title>Genomic and Phenotypic Diversity of Colwellia psychrerythraea strains from Disparate Marine Basins.</title>
        <authorList>
            <person name="Techtmann S.M."/>
            <person name="Stelling S.C."/>
            <person name="Utturkar S.M."/>
            <person name="Alshibli N."/>
            <person name="Harris A."/>
            <person name="Brown S.D."/>
            <person name="Hazen T.C."/>
        </authorList>
    </citation>
    <scope>NUCLEOTIDE SEQUENCE [LARGE SCALE GENOMIC DNA]</scope>
    <source>
        <strain evidence="3 4">ND2E</strain>
    </source>
</reference>
<organism evidence="3 4">
    <name type="scientific">Colwellia psychrerythraea</name>
    <name type="common">Vibrio psychroerythus</name>
    <dbReference type="NCBI Taxonomy" id="28229"/>
    <lineage>
        <taxon>Bacteria</taxon>
        <taxon>Pseudomonadati</taxon>
        <taxon>Pseudomonadota</taxon>
        <taxon>Gammaproteobacteria</taxon>
        <taxon>Alteromonadales</taxon>
        <taxon>Colwelliaceae</taxon>
        <taxon>Colwellia</taxon>
    </lineage>
</organism>
<dbReference type="Pfam" id="PF00892">
    <property type="entry name" value="EamA"/>
    <property type="match status" value="2"/>
</dbReference>
<feature type="transmembrane region" description="Helical" evidence="1">
    <location>
        <begin position="205"/>
        <end position="224"/>
    </location>
</feature>
<dbReference type="PANTHER" id="PTHR22911:SF103">
    <property type="entry name" value="BLR2811 PROTEIN"/>
    <property type="match status" value="1"/>
</dbReference>
<evidence type="ECO:0000256" key="1">
    <source>
        <dbReference type="SAM" id="Phobius"/>
    </source>
</evidence>
<dbReference type="OrthoDB" id="148351at2"/>
<dbReference type="EMBL" id="JQED01000017">
    <property type="protein sequence ID" value="KGJ92584.1"/>
    <property type="molecule type" value="Genomic_DNA"/>
</dbReference>
<feature type="transmembrane region" description="Helical" evidence="1">
    <location>
        <begin position="147"/>
        <end position="166"/>
    </location>
</feature>
<feature type="transmembrane region" description="Helical" evidence="1">
    <location>
        <begin position="124"/>
        <end position="141"/>
    </location>
</feature>
<evidence type="ECO:0000313" key="4">
    <source>
        <dbReference type="Proteomes" id="UP000029843"/>
    </source>
</evidence>
<gene>
    <name evidence="3" type="ORF">ND2E_2832</name>
</gene>
<dbReference type="InterPro" id="IPR037185">
    <property type="entry name" value="EmrE-like"/>
</dbReference>
<feature type="transmembrane region" description="Helical" evidence="1">
    <location>
        <begin position="102"/>
        <end position="119"/>
    </location>
</feature>
<feature type="transmembrane region" description="Helical" evidence="1">
    <location>
        <begin position="236"/>
        <end position="255"/>
    </location>
</feature>
<dbReference type="SUPFAM" id="SSF103481">
    <property type="entry name" value="Multidrug resistance efflux transporter EmrE"/>
    <property type="match status" value="2"/>
</dbReference>
<dbReference type="GO" id="GO:0016020">
    <property type="term" value="C:membrane"/>
    <property type="evidence" value="ECO:0007669"/>
    <property type="project" value="InterPro"/>
</dbReference>
<dbReference type="PANTHER" id="PTHR22911">
    <property type="entry name" value="ACYL-MALONYL CONDENSING ENZYME-RELATED"/>
    <property type="match status" value="1"/>
</dbReference>
<sequence length="286" mass="31155">MLKQLTAVKIGIVLLILGNLSASLSDVAVKLLNGGISPFQYMFIRQLICVLLLLPFWLKASVKERQLGSIKVTLVRAHLMLAGSGFLMIALTYLPLTTANAVFYTAPLIMLPLSVCLLNEKAPVSKIIASMIGFIGVLVILRPSQFHWAAIFALACAITLALYNVLVKKLPPGQPVTITLFWTSFISLPLAGILAVLFWQPLSLFELILIASSALFTMGYHASAISAYKQAVTSHIALAEYSGLIFVTFFGVIWFNESPDGLTLLGILLITLPMAPLRLRKNTKLV</sequence>
<dbReference type="PATRIC" id="fig|28229.4.peg.1873"/>
<feature type="transmembrane region" description="Helical" evidence="1">
    <location>
        <begin position="178"/>
        <end position="199"/>
    </location>
</feature>
<feature type="domain" description="EamA" evidence="2">
    <location>
        <begin position="148"/>
        <end position="272"/>
    </location>
</feature>
<evidence type="ECO:0000259" key="2">
    <source>
        <dbReference type="Pfam" id="PF00892"/>
    </source>
</evidence>
<dbReference type="InterPro" id="IPR000620">
    <property type="entry name" value="EamA_dom"/>
</dbReference>
<feature type="transmembrane region" description="Helical" evidence="1">
    <location>
        <begin position="41"/>
        <end position="58"/>
    </location>
</feature>
<protein>
    <recommendedName>
        <fullName evidence="2">EamA domain-containing protein</fullName>
    </recommendedName>
</protein>
<keyword evidence="1" id="KW-0812">Transmembrane</keyword>
<feature type="transmembrane region" description="Helical" evidence="1">
    <location>
        <begin position="79"/>
        <end position="96"/>
    </location>
</feature>
<evidence type="ECO:0000313" key="3">
    <source>
        <dbReference type="EMBL" id="KGJ92584.1"/>
    </source>
</evidence>
<dbReference type="RefSeq" id="WP_033093603.1">
    <property type="nucleotide sequence ID" value="NZ_JQED01000017.1"/>
</dbReference>
<comment type="caution">
    <text evidence="3">The sequence shown here is derived from an EMBL/GenBank/DDBJ whole genome shotgun (WGS) entry which is preliminary data.</text>
</comment>
<dbReference type="Proteomes" id="UP000029843">
    <property type="component" value="Unassembled WGS sequence"/>
</dbReference>
<feature type="transmembrane region" description="Helical" evidence="1">
    <location>
        <begin position="261"/>
        <end position="279"/>
    </location>
</feature>
<feature type="domain" description="EamA" evidence="2">
    <location>
        <begin position="10"/>
        <end position="141"/>
    </location>
</feature>
<name>A0A099KPB4_COLPS</name>
<dbReference type="AlphaFoldDB" id="A0A099KPB4"/>
<keyword evidence="1" id="KW-1133">Transmembrane helix</keyword>
<proteinExistence type="predicted"/>
<accession>A0A099KPB4</accession>
<keyword evidence="1" id="KW-0472">Membrane</keyword>